<keyword evidence="6" id="KW-0769">Symport</keyword>
<feature type="transmembrane region" description="Helical" evidence="14">
    <location>
        <begin position="364"/>
        <end position="384"/>
    </location>
</feature>
<dbReference type="RefSeq" id="WP_075022566.1">
    <property type="nucleotide sequence ID" value="NZ_FOVH01000010.1"/>
</dbReference>
<accession>A0A1I5KQ24</accession>
<dbReference type="InterPro" id="IPR001734">
    <property type="entry name" value="Na/solute_symporter"/>
</dbReference>
<dbReference type="InParanoid" id="A0A1I5KQ24"/>
<gene>
    <name evidence="15" type="ORF">SAMN04489713_11098</name>
</gene>
<dbReference type="PROSITE" id="PS50283">
    <property type="entry name" value="NA_SOLUT_SYMP_3"/>
    <property type="match status" value="1"/>
</dbReference>
<evidence type="ECO:0000256" key="8">
    <source>
        <dbReference type="ARBA" id="ARBA00023053"/>
    </source>
</evidence>
<keyword evidence="16" id="KW-1185">Reference proteome</keyword>
<feature type="transmembrane region" description="Helical" evidence="14">
    <location>
        <begin position="6"/>
        <end position="22"/>
    </location>
</feature>
<dbReference type="AlphaFoldDB" id="A0A1I5KQ24"/>
<comment type="catalytic activity">
    <reaction evidence="12">
        <text>L-proline(in) + Na(+)(in) = L-proline(out) + Na(+)(out)</text>
        <dbReference type="Rhea" id="RHEA:28967"/>
        <dbReference type="ChEBI" id="CHEBI:29101"/>
        <dbReference type="ChEBI" id="CHEBI:60039"/>
    </reaction>
</comment>
<evidence type="ECO:0000256" key="9">
    <source>
        <dbReference type="ARBA" id="ARBA00023065"/>
    </source>
</evidence>
<evidence type="ECO:0000256" key="12">
    <source>
        <dbReference type="ARBA" id="ARBA00033708"/>
    </source>
</evidence>
<comment type="similarity">
    <text evidence="2 13">Belongs to the sodium:solute symporter (SSF) (TC 2.A.21) family.</text>
</comment>
<dbReference type="GO" id="GO:0015293">
    <property type="term" value="F:symporter activity"/>
    <property type="evidence" value="ECO:0007669"/>
    <property type="project" value="UniProtKB-KW"/>
</dbReference>
<evidence type="ECO:0000256" key="2">
    <source>
        <dbReference type="ARBA" id="ARBA00006434"/>
    </source>
</evidence>
<feature type="transmembrane region" description="Helical" evidence="14">
    <location>
        <begin position="192"/>
        <end position="216"/>
    </location>
</feature>
<evidence type="ECO:0000256" key="5">
    <source>
        <dbReference type="ARBA" id="ARBA00022692"/>
    </source>
</evidence>
<dbReference type="EMBL" id="FOVH01000010">
    <property type="protein sequence ID" value="SFO87174.1"/>
    <property type="molecule type" value="Genomic_DNA"/>
</dbReference>
<evidence type="ECO:0000313" key="16">
    <source>
        <dbReference type="Proteomes" id="UP000183413"/>
    </source>
</evidence>
<keyword evidence="11" id="KW-0739">Sodium transport</keyword>
<evidence type="ECO:0000256" key="3">
    <source>
        <dbReference type="ARBA" id="ARBA00022448"/>
    </source>
</evidence>
<dbReference type="Gene3D" id="1.20.1730.10">
    <property type="entry name" value="Sodium/glucose cotransporter"/>
    <property type="match status" value="1"/>
</dbReference>
<dbReference type="PANTHER" id="PTHR48086">
    <property type="entry name" value="SODIUM/PROLINE SYMPORTER-RELATED"/>
    <property type="match status" value="1"/>
</dbReference>
<feature type="transmembrane region" description="Helical" evidence="14">
    <location>
        <begin position="421"/>
        <end position="441"/>
    </location>
</feature>
<comment type="subcellular location">
    <subcellularLocation>
        <location evidence="1">Cell membrane</location>
        <topology evidence="1">Multi-pass membrane protein</topology>
    </subcellularLocation>
</comment>
<dbReference type="InterPro" id="IPR038377">
    <property type="entry name" value="Na/Glc_symporter_sf"/>
</dbReference>
<feature type="transmembrane region" description="Helical" evidence="14">
    <location>
        <begin position="43"/>
        <end position="64"/>
    </location>
</feature>
<dbReference type="InterPro" id="IPR050277">
    <property type="entry name" value="Sodium:Solute_Symporter"/>
</dbReference>
<dbReference type="Proteomes" id="UP000183413">
    <property type="component" value="Unassembled WGS sequence"/>
</dbReference>
<dbReference type="GO" id="GO:0046942">
    <property type="term" value="P:carboxylic acid transport"/>
    <property type="evidence" value="ECO:0007669"/>
    <property type="project" value="UniProtKB-ARBA"/>
</dbReference>
<feature type="transmembrane region" description="Helical" evidence="14">
    <location>
        <begin position="160"/>
        <end position="180"/>
    </location>
</feature>
<keyword evidence="7 14" id="KW-1133">Transmembrane helix</keyword>
<dbReference type="Pfam" id="PF00474">
    <property type="entry name" value="SSF"/>
    <property type="match status" value="1"/>
</dbReference>
<protein>
    <submittedName>
        <fullName evidence="15">Solute:Na+ symporter, SSS family</fullName>
    </submittedName>
</protein>
<feature type="transmembrane region" description="Helical" evidence="14">
    <location>
        <begin position="316"/>
        <end position="335"/>
    </location>
</feature>
<evidence type="ECO:0000256" key="6">
    <source>
        <dbReference type="ARBA" id="ARBA00022847"/>
    </source>
</evidence>
<dbReference type="STRING" id="1993.SAMN04489713_11098"/>
<feature type="transmembrane region" description="Helical" evidence="14">
    <location>
        <begin position="236"/>
        <end position="261"/>
    </location>
</feature>
<evidence type="ECO:0000313" key="15">
    <source>
        <dbReference type="EMBL" id="SFO87174.1"/>
    </source>
</evidence>
<dbReference type="GO" id="GO:0006814">
    <property type="term" value="P:sodium ion transport"/>
    <property type="evidence" value="ECO:0007669"/>
    <property type="project" value="UniProtKB-KW"/>
</dbReference>
<evidence type="ECO:0000256" key="14">
    <source>
        <dbReference type="SAM" id="Phobius"/>
    </source>
</evidence>
<reference evidence="15 16" key="1">
    <citation type="submission" date="2016-10" db="EMBL/GenBank/DDBJ databases">
        <authorList>
            <person name="de Groot N.N."/>
        </authorList>
    </citation>
    <scope>NUCLEOTIDE SEQUENCE [LARGE SCALE GENOMIC DNA]</scope>
    <source>
        <strain evidence="15 16">DSM 43067</strain>
    </source>
</reference>
<evidence type="ECO:0000256" key="13">
    <source>
        <dbReference type="RuleBase" id="RU362091"/>
    </source>
</evidence>
<evidence type="ECO:0000256" key="10">
    <source>
        <dbReference type="ARBA" id="ARBA00023136"/>
    </source>
</evidence>
<feature type="transmembrane region" description="Helical" evidence="14">
    <location>
        <begin position="396"/>
        <end position="414"/>
    </location>
</feature>
<keyword evidence="10 14" id="KW-0472">Membrane</keyword>
<keyword evidence="5 14" id="KW-0812">Transmembrane</keyword>
<sequence length="509" mass="54150">MVITFGTLTAFFGLIVMVLYITQRRSTNATFSGYAVGDRSFDSMYVAMSYVNSWWPGATFVAFFGMGAALGVIGLYALVYTLIGVTAMYFLARRAWRWGSRFDLRTQPDMIGLRFGGRAPKILASLIGVVALYPWVVLGFQAMGAVVSWASLGRLSTGEAVVIGVMIIAVRQIWTVQMGMRGLIITDLFQGFVAYLGAAAICVGLLLFYFDGFGAIRELPSANLSLPGFDAPVGGLYYMSIVAAGVIGSLCWPMIFVRIYTAKGVRAVKKGTLWTMVISIVFYGSLLLVALAATKIPAVAAAPQDGWFLITRSAGGTWLLAAGILVVFAASMGFVDGMIQAIGTQVANDIIGGTRPLSDKQQIVIAKLAMAAFAVGGAVVAYFTYNYAHLVNFAQIAYQAIIQLAVPLFLGMFWRRGNKFGATAGLVVGFGAAVVLTIPYADQGGAVPWLAGLGSGLVALALNLIVYVACAYLIPSSEEEQARVDALFEMTRAGTDVEVSAPPLEPDPA</sequence>
<evidence type="ECO:0000256" key="1">
    <source>
        <dbReference type="ARBA" id="ARBA00004651"/>
    </source>
</evidence>
<keyword evidence="9" id="KW-0406">Ion transport</keyword>
<evidence type="ECO:0000256" key="4">
    <source>
        <dbReference type="ARBA" id="ARBA00022475"/>
    </source>
</evidence>
<feature type="transmembrane region" description="Helical" evidence="14">
    <location>
        <begin position="447"/>
        <end position="474"/>
    </location>
</feature>
<evidence type="ECO:0000256" key="11">
    <source>
        <dbReference type="ARBA" id="ARBA00023201"/>
    </source>
</evidence>
<keyword evidence="4" id="KW-1003">Cell membrane</keyword>
<feature type="transmembrane region" description="Helical" evidence="14">
    <location>
        <begin position="70"/>
        <end position="92"/>
    </location>
</feature>
<dbReference type="CDD" id="cd10322">
    <property type="entry name" value="SLC5sbd"/>
    <property type="match status" value="1"/>
</dbReference>
<feature type="transmembrane region" description="Helical" evidence="14">
    <location>
        <begin position="122"/>
        <end position="140"/>
    </location>
</feature>
<dbReference type="PROSITE" id="PS00457">
    <property type="entry name" value="NA_SOLUT_SYMP_2"/>
    <property type="match status" value="1"/>
</dbReference>
<keyword evidence="8" id="KW-0915">Sodium</keyword>
<feature type="transmembrane region" description="Helical" evidence="14">
    <location>
        <begin position="273"/>
        <end position="296"/>
    </location>
</feature>
<proteinExistence type="inferred from homology"/>
<dbReference type="InterPro" id="IPR018212">
    <property type="entry name" value="Na/solute_symporter_CS"/>
</dbReference>
<organism evidence="15 16">
    <name type="scientific">Actinomadura madurae</name>
    <dbReference type="NCBI Taxonomy" id="1993"/>
    <lineage>
        <taxon>Bacteria</taxon>
        <taxon>Bacillati</taxon>
        <taxon>Actinomycetota</taxon>
        <taxon>Actinomycetes</taxon>
        <taxon>Streptosporangiales</taxon>
        <taxon>Thermomonosporaceae</taxon>
        <taxon>Actinomadura</taxon>
    </lineage>
</organism>
<keyword evidence="3" id="KW-0813">Transport</keyword>
<dbReference type="GO" id="GO:0005886">
    <property type="term" value="C:plasma membrane"/>
    <property type="evidence" value="ECO:0007669"/>
    <property type="project" value="UniProtKB-SubCell"/>
</dbReference>
<dbReference type="PANTHER" id="PTHR48086:SF3">
    <property type="entry name" value="SODIUM_PROLINE SYMPORTER"/>
    <property type="match status" value="1"/>
</dbReference>
<evidence type="ECO:0000256" key="7">
    <source>
        <dbReference type="ARBA" id="ARBA00022989"/>
    </source>
</evidence>
<name>A0A1I5KQ24_9ACTN</name>